<gene>
    <name evidence="9" type="ORF">Clacol_003023</name>
</gene>
<sequence>MLESINPPPGVTFLVNFAPNLLGSIAFVVLTNRYAPFHISGLTWVIFFVALIPIIATVKGTVHRIMWAKECKRLGAQMPPFVHHTIYTMGIDIIWRVVKSFSYGYINDALPGWDKLYGTTFGFEIFGDYVLTTSEPDHIKTILSTDFESFEKGELFQRDYQSVLGTGVFNSDGEMWKFHRAMTRPFFVRERITDFDLFDHHANAAILKMKSRFAEGEPVDFQVCLSNPFTNRNDRCTCYRRFTLDTATEFLFGSCVNSLSAPLPYAWNSSKVYPVDKKHRSDIFAEAFNAAQLISSRRSRLMDFWFLVEFFEDQTRKPMSIIYEYIDPVLKEALARRASGVLLPGDETKPETLLDHLLQESDGQPLSFHL</sequence>
<keyword evidence="3" id="KW-0349">Heme</keyword>
<comment type="similarity">
    <text evidence="2">Belongs to the cytochrome P450 family.</text>
</comment>
<reference evidence="9" key="1">
    <citation type="submission" date="2021-10" db="EMBL/GenBank/DDBJ databases">
        <title>De novo Genome Assembly of Clathrus columnatus (Basidiomycota, Fungi) Using Illumina and Nanopore Sequence Data.</title>
        <authorList>
            <person name="Ogiso-Tanaka E."/>
            <person name="Itagaki H."/>
            <person name="Hosoya T."/>
            <person name="Hosaka K."/>
        </authorList>
    </citation>
    <scope>NUCLEOTIDE SEQUENCE</scope>
    <source>
        <strain evidence="9">MO-923</strain>
    </source>
</reference>
<keyword evidence="4" id="KW-0479">Metal-binding</keyword>
<evidence type="ECO:0000313" key="10">
    <source>
        <dbReference type="Proteomes" id="UP001050691"/>
    </source>
</evidence>
<dbReference type="SUPFAM" id="SSF48264">
    <property type="entry name" value="Cytochrome P450"/>
    <property type="match status" value="1"/>
</dbReference>
<feature type="transmembrane region" description="Helical" evidence="8">
    <location>
        <begin position="12"/>
        <end position="31"/>
    </location>
</feature>
<evidence type="ECO:0000256" key="6">
    <source>
        <dbReference type="ARBA" id="ARBA00023004"/>
    </source>
</evidence>
<dbReference type="PANTHER" id="PTHR24287:SF1">
    <property type="entry name" value="P450, PUTATIVE (EUROFUNG)-RELATED"/>
    <property type="match status" value="1"/>
</dbReference>
<evidence type="ECO:0000256" key="4">
    <source>
        <dbReference type="ARBA" id="ARBA00022723"/>
    </source>
</evidence>
<dbReference type="Proteomes" id="UP001050691">
    <property type="component" value="Unassembled WGS sequence"/>
</dbReference>
<dbReference type="InterPro" id="IPR001128">
    <property type="entry name" value="Cyt_P450"/>
</dbReference>
<accession>A0AAV5A2C9</accession>
<dbReference type="EMBL" id="BPWL01000003">
    <property type="protein sequence ID" value="GJJ08804.1"/>
    <property type="molecule type" value="Genomic_DNA"/>
</dbReference>
<keyword evidence="8" id="KW-0812">Transmembrane</keyword>
<evidence type="ECO:0000313" key="9">
    <source>
        <dbReference type="EMBL" id="GJJ08804.1"/>
    </source>
</evidence>
<feature type="transmembrane region" description="Helical" evidence="8">
    <location>
        <begin position="37"/>
        <end position="58"/>
    </location>
</feature>
<dbReference type="GO" id="GO:0005506">
    <property type="term" value="F:iron ion binding"/>
    <property type="evidence" value="ECO:0007669"/>
    <property type="project" value="InterPro"/>
</dbReference>
<dbReference type="InterPro" id="IPR047146">
    <property type="entry name" value="Cyt_P450_E_CYP52_fungi"/>
</dbReference>
<keyword evidence="8" id="KW-0472">Membrane</keyword>
<keyword evidence="10" id="KW-1185">Reference proteome</keyword>
<protein>
    <recommendedName>
        <fullName evidence="11">Cytochrome P450</fullName>
    </recommendedName>
</protein>
<dbReference type="GO" id="GO:0004497">
    <property type="term" value="F:monooxygenase activity"/>
    <property type="evidence" value="ECO:0007669"/>
    <property type="project" value="UniProtKB-KW"/>
</dbReference>
<evidence type="ECO:0008006" key="11">
    <source>
        <dbReference type="Google" id="ProtNLM"/>
    </source>
</evidence>
<organism evidence="9 10">
    <name type="scientific">Clathrus columnatus</name>
    <dbReference type="NCBI Taxonomy" id="1419009"/>
    <lineage>
        <taxon>Eukaryota</taxon>
        <taxon>Fungi</taxon>
        <taxon>Dikarya</taxon>
        <taxon>Basidiomycota</taxon>
        <taxon>Agaricomycotina</taxon>
        <taxon>Agaricomycetes</taxon>
        <taxon>Phallomycetidae</taxon>
        <taxon>Phallales</taxon>
        <taxon>Clathraceae</taxon>
        <taxon>Clathrus</taxon>
    </lineage>
</organism>
<comment type="cofactor">
    <cofactor evidence="1">
        <name>heme</name>
        <dbReference type="ChEBI" id="CHEBI:30413"/>
    </cofactor>
</comment>
<evidence type="ECO:0000256" key="8">
    <source>
        <dbReference type="SAM" id="Phobius"/>
    </source>
</evidence>
<keyword evidence="7" id="KW-0503">Monooxygenase</keyword>
<evidence type="ECO:0000256" key="1">
    <source>
        <dbReference type="ARBA" id="ARBA00001971"/>
    </source>
</evidence>
<dbReference type="InterPro" id="IPR036396">
    <property type="entry name" value="Cyt_P450_sf"/>
</dbReference>
<evidence type="ECO:0000256" key="3">
    <source>
        <dbReference type="ARBA" id="ARBA00022617"/>
    </source>
</evidence>
<name>A0AAV5A2C9_9AGAM</name>
<comment type="caution">
    <text evidence="9">The sequence shown here is derived from an EMBL/GenBank/DDBJ whole genome shotgun (WGS) entry which is preliminary data.</text>
</comment>
<keyword evidence="6" id="KW-0408">Iron</keyword>
<keyword evidence="8" id="KW-1133">Transmembrane helix</keyword>
<evidence type="ECO:0000256" key="5">
    <source>
        <dbReference type="ARBA" id="ARBA00023002"/>
    </source>
</evidence>
<keyword evidence="5" id="KW-0560">Oxidoreductase</keyword>
<evidence type="ECO:0000256" key="7">
    <source>
        <dbReference type="ARBA" id="ARBA00023033"/>
    </source>
</evidence>
<dbReference type="AlphaFoldDB" id="A0AAV5A2C9"/>
<proteinExistence type="inferred from homology"/>
<dbReference type="Gene3D" id="1.10.630.10">
    <property type="entry name" value="Cytochrome P450"/>
    <property type="match status" value="1"/>
</dbReference>
<dbReference type="GO" id="GO:0016705">
    <property type="term" value="F:oxidoreductase activity, acting on paired donors, with incorporation or reduction of molecular oxygen"/>
    <property type="evidence" value="ECO:0007669"/>
    <property type="project" value="InterPro"/>
</dbReference>
<dbReference type="GO" id="GO:0020037">
    <property type="term" value="F:heme binding"/>
    <property type="evidence" value="ECO:0007669"/>
    <property type="project" value="InterPro"/>
</dbReference>
<dbReference type="PANTHER" id="PTHR24287">
    <property type="entry name" value="P450, PUTATIVE (EUROFUNG)-RELATED"/>
    <property type="match status" value="1"/>
</dbReference>
<dbReference type="Pfam" id="PF00067">
    <property type="entry name" value="p450"/>
    <property type="match status" value="1"/>
</dbReference>
<evidence type="ECO:0000256" key="2">
    <source>
        <dbReference type="ARBA" id="ARBA00010617"/>
    </source>
</evidence>